<organism evidence="1 2">
    <name type="scientific">Apolygus lucorum</name>
    <name type="common">Small green plant bug</name>
    <name type="synonym">Lygocoris lucorum</name>
    <dbReference type="NCBI Taxonomy" id="248454"/>
    <lineage>
        <taxon>Eukaryota</taxon>
        <taxon>Metazoa</taxon>
        <taxon>Ecdysozoa</taxon>
        <taxon>Arthropoda</taxon>
        <taxon>Hexapoda</taxon>
        <taxon>Insecta</taxon>
        <taxon>Pterygota</taxon>
        <taxon>Neoptera</taxon>
        <taxon>Paraneoptera</taxon>
        <taxon>Hemiptera</taxon>
        <taxon>Heteroptera</taxon>
        <taxon>Panheteroptera</taxon>
        <taxon>Cimicomorpha</taxon>
        <taxon>Miridae</taxon>
        <taxon>Mirini</taxon>
        <taxon>Apolygus</taxon>
    </lineage>
</organism>
<dbReference type="AlphaFoldDB" id="A0A8S9Y796"/>
<evidence type="ECO:0000313" key="1">
    <source>
        <dbReference type="EMBL" id="KAF6217053.1"/>
    </source>
</evidence>
<protein>
    <submittedName>
        <fullName evidence="1">Uncharacterized protein</fullName>
    </submittedName>
</protein>
<accession>A0A8S9Y796</accession>
<comment type="caution">
    <text evidence="1">The sequence shown here is derived from an EMBL/GenBank/DDBJ whole genome shotgun (WGS) entry which is preliminary data.</text>
</comment>
<gene>
    <name evidence="1" type="ORF">GE061_001406</name>
</gene>
<evidence type="ECO:0000313" key="2">
    <source>
        <dbReference type="Proteomes" id="UP000466442"/>
    </source>
</evidence>
<dbReference type="EMBL" id="WIXP02000001">
    <property type="protein sequence ID" value="KAF6217053.1"/>
    <property type="molecule type" value="Genomic_DNA"/>
</dbReference>
<proteinExistence type="predicted"/>
<dbReference type="Proteomes" id="UP000466442">
    <property type="component" value="Linkage Group LG1"/>
</dbReference>
<reference evidence="1" key="1">
    <citation type="journal article" date="2021" name="Mol. Ecol. Resour.">
        <title>Apolygus lucorum genome provides insights into omnivorousness and mesophyll feeding.</title>
        <authorList>
            <person name="Liu Y."/>
            <person name="Liu H."/>
            <person name="Wang H."/>
            <person name="Huang T."/>
            <person name="Liu B."/>
            <person name="Yang B."/>
            <person name="Yin L."/>
            <person name="Li B."/>
            <person name="Zhang Y."/>
            <person name="Zhang S."/>
            <person name="Jiang F."/>
            <person name="Zhang X."/>
            <person name="Ren Y."/>
            <person name="Wang B."/>
            <person name="Wang S."/>
            <person name="Lu Y."/>
            <person name="Wu K."/>
            <person name="Fan W."/>
            <person name="Wang G."/>
        </authorList>
    </citation>
    <scope>NUCLEOTIDE SEQUENCE</scope>
    <source>
        <strain evidence="1">12Hb</strain>
    </source>
</reference>
<name>A0A8S9Y796_APOLU</name>
<keyword evidence="2" id="KW-1185">Reference proteome</keyword>
<sequence>MLYVSELLCTSIIRRALNGFHRLGKDVKVKAIRVRRPGTITRRGSNWHRTVSRWVWWLGIPPRPEPFNACVRKALK</sequence>